<reference evidence="3 4" key="1">
    <citation type="submission" date="2017-10" db="EMBL/GenBank/DDBJ databases">
        <title>Comparative genomics between pathogenic Norcardia.</title>
        <authorList>
            <person name="Zeng L."/>
        </authorList>
    </citation>
    <scope>NUCLEOTIDE SEQUENCE [LARGE SCALE GENOMIC DNA]</scope>
    <source>
        <strain evidence="3 4">NC_YFY_NT001</strain>
    </source>
</reference>
<feature type="region of interest" description="Disordered" evidence="1">
    <location>
        <begin position="360"/>
        <end position="450"/>
    </location>
</feature>
<dbReference type="AlphaFoldDB" id="A0A291RC27"/>
<evidence type="ECO:0000313" key="3">
    <source>
        <dbReference type="EMBL" id="ATL65043.1"/>
    </source>
</evidence>
<dbReference type="InterPro" id="IPR022081">
    <property type="entry name" value="DUF3631"/>
</dbReference>
<gene>
    <name evidence="3" type="ORF">CRH09_01165</name>
</gene>
<feature type="domain" description="DUF3631" evidence="2">
    <location>
        <begin position="185"/>
        <end position="361"/>
    </location>
</feature>
<sequence length="450" mass="49331">MSEPVDYTNAHVAPLDGAVVLDQVRELICRYCVLPSQSALDGVVLWVAATHLVSGFEYAPRLVVRSAEKRSGKSRLLEVVDGLVYNPLRTVNASVAYVFRSLDADPPPTLLFDEADTIFGSKKVAENNEELRGLLNAGFQRGMTYGRVSGPNHEPTEFNTYAMAALAGIGRMPDTIEDRAVVVVMRRRKDSEKVKPFRGTRDRPALHSARDGLAQWADQVREPITGYEPADLGVEDRAADVWEPLIAVADMAGGHWPHTARTAAAEMVSAAEDDNDTTSPNMKLLADIRDVFAVTGLSFIKSQALCDQLRAVEESPWADWELNPSKLGHRLKEYEIKTGHNPDKTERGYRRVDFLDAFDRYLPPRPQKPSEPVQAVHHSHDQHEHPDTFPGTDMSATAEASEDSRRSTLAQAAPDGSGRVSGNHGYLPRTPGAKVGVWIGSGQPVTPDAA</sequence>
<evidence type="ECO:0000256" key="1">
    <source>
        <dbReference type="SAM" id="MobiDB-lite"/>
    </source>
</evidence>
<dbReference type="GeneID" id="88356051"/>
<protein>
    <recommendedName>
        <fullName evidence="2">DUF3631 domain-containing protein</fullName>
    </recommendedName>
</protein>
<accession>A0A291RC27</accession>
<dbReference type="KEGG" id="ntp:CRH09_01165"/>
<dbReference type="EMBL" id="CP023778">
    <property type="protein sequence ID" value="ATL65043.1"/>
    <property type="molecule type" value="Genomic_DNA"/>
</dbReference>
<feature type="compositionally biased region" description="Basic and acidic residues" evidence="1">
    <location>
        <begin position="378"/>
        <end position="387"/>
    </location>
</feature>
<dbReference type="RefSeq" id="WP_098692362.1">
    <property type="nucleotide sequence ID" value="NZ_CP023778.1"/>
</dbReference>
<proteinExistence type="predicted"/>
<dbReference type="Pfam" id="PF12307">
    <property type="entry name" value="DUF3631"/>
    <property type="match status" value="1"/>
</dbReference>
<dbReference type="Proteomes" id="UP000221961">
    <property type="component" value="Chromosome"/>
</dbReference>
<evidence type="ECO:0000259" key="2">
    <source>
        <dbReference type="Pfam" id="PF12307"/>
    </source>
</evidence>
<organism evidence="3 4">
    <name type="scientific">Nocardia terpenica</name>
    <dbReference type="NCBI Taxonomy" id="455432"/>
    <lineage>
        <taxon>Bacteria</taxon>
        <taxon>Bacillati</taxon>
        <taxon>Actinomycetota</taxon>
        <taxon>Actinomycetes</taxon>
        <taxon>Mycobacteriales</taxon>
        <taxon>Nocardiaceae</taxon>
        <taxon>Nocardia</taxon>
    </lineage>
</organism>
<evidence type="ECO:0000313" key="4">
    <source>
        <dbReference type="Proteomes" id="UP000221961"/>
    </source>
</evidence>
<name>A0A291RC27_9NOCA</name>